<evidence type="ECO:0000313" key="2">
    <source>
        <dbReference type="EMBL" id="MCS5713194.1"/>
    </source>
</evidence>
<proteinExistence type="predicted"/>
<comment type="caution">
    <text evidence="2">The sequence shown here is derived from an EMBL/GenBank/DDBJ whole genome shotgun (WGS) entry which is preliminary data.</text>
</comment>
<dbReference type="SUPFAM" id="SSF51735">
    <property type="entry name" value="NAD(P)-binding Rossmann-fold domains"/>
    <property type="match status" value="1"/>
</dbReference>
<dbReference type="EMBL" id="JANTEZ010000001">
    <property type="protein sequence ID" value="MCS5713194.1"/>
    <property type="molecule type" value="Genomic_DNA"/>
</dbReference>
<protein>
    <submittedName>
        <fullName evidence="2">NmrA family NAD(P)-binding protein</fullName>
    </submittedName>
</protein>
<feature type="domain" description="NAD(P)-binding" evidence="1">
    <location>
        <begin position="7"/>
        <end position="170"/>
    </location>
</feature>
<dbReference type="RefSeq" id="WP_259484743.1">
    <property type="nucleotide sequence ID" value="NZ_JANTEZ010000001.1"/>
</dbReference>
<sequence>MRVVVVGGTGYVGRRVVEAVQHLGHAVVSASPSNGVNTVTGRGIDRALERADVVIDVTNPTSTDAVAAREFFQASTRRLLKAEREVGVKHHVVLSLVGADSSANDGYFSAKAAQESMVEAGSIPFSILRATQFFEFARTIAAWNTHEDTVRLPGTEVEPIAVHDVVAALVEVASSAARNTVVDIAGPERMSLDGFVRQVLLKDHDTRYVVQDASALPHGFNVGGRLLVPAGSDRMIAPTTLGQWLDTSNGRR</sequence>
<name>A0ABT2GE79_9MICO</name>
<accession>A0ABT2GE79</accession>
<dbReference type="Gene3D" id="3.40.50.720">
    <property type="entry name" value="NAD(P)-binding Rossmann-like Domain"/>
    <property type="match status" value="1"/>
</dbReference>
<dbReference type="PANTHER" id="PTHR12126">
    <property type="entry name" value="NADH-UBIQUINONE OXIDOREDUCTASE 39 KDA SUBUNIT-RELATED"/>
    <property type="match status" value="1"/>
</dbReference>
<dbReference type="InterPro" id="IPR036291">
    <property type="entry name" value="NAD(P)-bd_dom_sf"/>
</dbReference>
<keyword evidence="3" id="KW-1185">Reference proteome</keyword>
<reference evidence="2" key="1">
    <citation type="submission" date="2022-08" db="EMBL/GenBank/DDBJ databases">
        <authorList>
            <person name="Deng Y."/>
            <person name="Han X.-F."/>
            <person name="Zhang Y.-Q."/>
        </authorList>
    </citation>
    <scope>NUCLEOTIDE SEQUENCE</scope>
    <source>
        <strain evidence="2">CPCC 205716</strain>
    </source>
</reference>
<evidence type="ECO:0000259" key="1">
    <source>
        <dbReference type="Pfam" id="PF13460"/>
    </source>
</evidence>
<evidence type="ECO:0000313" key="3">
    <source>
        <dbReference type="Proteomes" id="UP001165580"/>
    </source>
</evidence>
<gene>
    <name evidence="2" type="ORF">NVV95_01370</name>
</gene>
<organism evidence="2 3">
    <name type="scientific">Herbiconiux gentiana</name>
    <dbReference type="NCBI Taxonomy" id="2970912"/>
    <lineage>
        <taxon>Bacteria</taxon>
        <taxon>Bacillati</taxon>
        <taxon>Actinomycetota</taxon>
        <taxon>Actinomycetes</taxon>
        <taxon>Micrococcales</taxon>
        <taxon>Microbacteriaceae</taxon>
        <taxon>Herbiconiux</taxon>
    </lineage>
</organism>
<dbReference type="PANTHER" id="PTHR12126:SF11">
    <property type="entry name" value="NADH DEHYDROGENASE [UBIQUINONE] 1 ALPHA SUBCOMPLEX SUBUNIT 9, MITOCHONDRIAL"/>
    <property type="match status" value="1"/>
</dbReference>
<dbReference type="Proteomes" id="UP001165580">
    <property type="component" value="Unassembled WGS sequence"/>
</dbReference>
<dbReference type="Pfam" id="PF13460">
    <property type="entry name" value="NAD_binding_10"/>
    <property type="match status" value="1"/>
</dbReference>
<dbReference type="InterPro" id="IPR016040">
    <property type="entry name" value="NAD(P)-bd_dom"/>
</dbReference>
<dbReference type="InterPro" id="IPR051207">
    <property type="entry name" value="ComplexI_NDUFA9_subunit"/>
</dbReference>